<evidence type="ECO:0000256" key="1">
    <source>
        <dbReference type="SAM" id="Phobius"/>
    </source>
</evidence>
<organism evidence="2">
    <name type="scientific">hydrothermal vent metagenome</name>
    <dbReference type="NCBI Taxonomy" id="652676"/>
    <lineage>
        <taxon>unclassified sequences</taxon>
        <taxon>metagenomes</taxon>
        <taxon>ecological metagenomes</taxon>
    </lineage>
</organism>
<gene>
    <name evidence="2" type="ORF">MNBD_ALPHA05-1153</name>
</gene>
<keyword evidence="1" id="KW-1133">Transmembrane helix</keyword>
<reference evidence="2" key="1">
    <citation type="submission" date="2018-06" db="EMBL/GenBank/DDBJ databases">
        <authorList>
            <person name="Zhirakovskaya E."/>
        </authorList>
    </citation>
    <scope>NUCLEOTIDE SEQUENCE</scope>
</reference>
<proteinExistence type="predicted"/>
<protein>
    <submittedName>
        <fullName evidence="2">Uncharacterized protein</fullName>
    </submittedName>
</protein>
<evidence type="ECO:0000313" key="2">
    <source>
        <dbReference type="EMBL" id="VAW08270.1"/>
    </source>
</evidence>
<name>A0A3B0SUV1_9ZZZZ</name>
<dbReference type="AlphaFoldDB" id="A0A3B0SUV1"/>
<feature type="transmembrane region" description="Helical" evidence="1">
    <location>
        <begin position="20"/>
        <end position="45"/>
    </location>
</feature>
<sequence>MMGVAGHQMTDEIGAYIMRLIGKILGGLLLLIIVAAFGAFTWFWWKPVGVNNYINKATMEFLIDSPELLTSLGMIDNTPLDFHSVKLADYTKEQVDKTLAKLHNSRA</sequence>
<dbReference type="EMBL" id="UOEH01000648">
    <property type="protein sequence ID" value="VAW08270.1"/>
    <property type="molecule type" value="Genomic_DNA"/>
</dbReference>
<keyword evidence="1" id="KW-0812">Transmembrane</keyword>
<keyword evidence="1" id="KW-0472">Membrane</keyword>
<accession>A0A3B0SUV1</accession>